<dbReference type="Proteomes" id="UP000237105">
    <property type="component" value="Unassembled WGS sequence"/>
</dbReference>
<accession>A0A2P5A3Y7</accession>
<gene>
    <name evidence="1" type="ORF">PanWU01x14_371390</name>
</gene>
<evidence type="ECO:0000313" key="1">
    <source>
        <dbReference type="EMBL" id="PON31234.1"/>
    </source>
</evidence>
<keyword evidence="2" id="KW-1185">Reference proteome</keyword>
<name>A0A2P5A3Y7_PARAD</name>
<evidence type="ECO:0000313" key="2">
    <source>
        <dbReference type="Proteomes" id="UP000237105"/>
    </source>
</evidence>
<protein>
    <submittedName>
        <fullName evidence="1">Uncharacterized protein</fullName>
    </submittedName>
</protein>
<dbReference type="AlphaFoldDB" id="A0A2P5A3Y7"/>
<sequence length="76" mass="8212">MAVVWPKNTENGVTFGAFDLGHQRLVSGKSCQVLLIVLRRTTRGGTSGKEASGVAVVLGDKELRQTCMPRGLVQER</sequence>
<proteinExistence type="predicted"/>
<organism evidence="1 2">
    <name type="scientific">Parasponia andersonii</name>
    <name type="common">Sponia andersonii</name>
    <dbReference type="NCBI Taxonomy" id="3476"/>
    <lineage>
        <taxon>Eukaryota</taxon>
        <taxon>Viridiplantae</taxon>
        <taxon>Streptophyta</taxon>
        <taxon>Embryophyta</taxon>
        <taxon>Tracheophyta</taxon>
        <taxon>Spermatophyta</taxon>
        <taxon>Magnoliopsida</taxon>
        <taxon>eudicotyledons</taxon>
        <taxon>Gunneridae</taxon>
        <taxon>Pentapetalae</taxon>
        <taxon>rosids</taxon>
        <taxon>fabids</taxon>
        <taxon>Rosales</taxon>
        <taxon>Cannabaceae</taxon>
        <taxon>Parasponia</taxon>
    </lineage>
</organism>
<dbReference type="EMBL" id="JXTB01001225">
    <property type="protein sequence ID" value="PON31234.1"/>
    <property type="molecule type" value="Genomic_DNA"/>
</dbReference>
<reference evidence="2" key="1">
    <citation type="submission" date="2016-06" db="EMBL/GenBank/DDBJ databases">
        <title>Parallel loss of symbiosis genes in relatives of nitrogen-fixing non-legume Parasponia.</title>
        <authorList>
            <person name="Van Velzen R."/>
            <person name="Holmer R."/>
            <person name="Bu F."/>
            <person name="Rutten L."/>
            <person name="Van Zeijl A."/>
            <person name="Liu W."/>
            <person name="Santuari L."/>
            <person name="Cao Q."/>
            <person name="Sharma T."/>
            <person name="Shen D."/>
            <person name="Roswanjaya Y."/>
            <person name="Wardhani T."/>
            <person name="Kalhor M.S."/>
            <person name="Jansen J."/>
            <person name="Van den Hoogen J."/>
            <person name="Gungor B."/>
            <person name="Hartog M."/>
            <person name="Hontelez J."/>
            <person name="Verver J."/>
            <person name="Yang W.-C."/>
            <person name="Schijlen E."/>
            <person name="Repin R."/>
            <person name="Schilthuizen M."/>
            <person name="Schranz E."/>
            <person name="Heidstra R."/>
            <person name="Miyata K."/>
            <person name="Fedorova E."/>
            <person name="Kohlen W."/>
            <person name="Bisseling T."/>
            <person name="Smit S."/>
            <person name="Geurts R."/>
        </authorList>
    </citation>
    <scope>NUCLEOTIDE SEQUENCE [LARGE SCALE GENOMIC DNA]</scope>
    <source>
        <strain evidence="2">cv. WU1-14</strain>
    </source>
</reference>
<comment type="caution">
    <text evidence="1">The sequence shown here is derived from an EMBL/GenBank/DDBJ whole genome shotgun (WGS) entry which is preliminary data.</text>
</comment>